<proteinExistence type="predicted"/>
<dbReference type="Gene3D" id="3.40.50.1820">
    <property type="entry name" value="alpha/beta hydrolase"/>
    <property type="match status" value="1"/>
</dbReference>
<evidence type="ECO:0000313" key="2">
    <source>
        <dbReference type="Proteomes" id="UP000254720"/>
    </source>
</evidence>
<sequence length="194" mass="22178">MKDPNVIVVHGAYGYPEENWFGWLKNRLNQQGIASYVPHLPTPQEQSLSHWLRLFNHSYSHLVHEQTILIGHSLGAAFILRWMAQSARKIAVAILVGAFIGKVGLNEFDEINQSFFNDAFDWQGIKKCSHSFISYYGDNDPYVTKKQFHWIAEQLGARKIIVSQAGHFNTVSGYSKFPLLLSHLKQILKGNPLW</sequence>
<dbReference type="PANTHER" id="PTHR15394:SF3">
    <property type="entry name" value="SERINE HYDROLASE RBBP9"/>
    <property type="match status" value="1"/>
</dbReference>
<dbReference type="InterPro" id="IPR010662">
    <property type="entry name" value="RBBP9/YdeN"/>
</dbReference>
<dbReference type="GO" id="GO:0016787">
    <property type="term" value="F:hydrolase activity"/>
    <property type="evidence" value="ECO:0007669"/>
    <property type="project" value="InterPro"/>
</dbReference>
<evidence type="ECO:0008006" key="3">
    <source>
        <dbReference type="Google" id="ProtNLM"/>
    </source>
</evidence>
<accession>A0A370GM79</accession>
<dbReference type="RefSeq" id="WP_232058627.1">
    <property type="nucleotide sequence ID" value="NZ_LR699114.1"/>
</dbReference>
<organism evidence="1 2">
    <name type="scientific">Aquicella lusitana</name>
    <dbReference type="NCBI Taxonomy" id="254246"/>
    <lineage>
        <taxon>Bacteria</taxon>
        <taxon>Pseudomonadati</taxon>
        <taxon>Pseudomonadota</taxon>
        <taxon>Gammaproteobacteria</taxon>
        <taxon>Legionellales</taxon>
        <taxon>Coxiellaceae</taxon>
        <taxon>Aquicella</taxon>
    </lineage>
</organism>
<gene>
    <name evidence="1" type="ORF">C8D86_10896</name>
</gene>
<dbReference type="InterPro" id="IPR029058">
    <property type="entry name" value="AB_hydrolase_fold"/>
</dbReference>
<dbReference type="AlphaFoldDB" id="A0A370GM79"/>
<name>A0A370GM79_9COXI</name>
<dbReference type="EMBL" id="QQAX01000008">
    <property type="protein sequence ID" value="RDI44842.1"/>
    <property type="molecule type" value="Genomic_DNA"/>
</dbReference>
<keyword evidence="2" id="KW-1185">Reference proteome</keyword>
<protein>
    <recommendedName>
        <fullName evidence="3">Serine hydrolase family protein</fullName>
    </recommendedName>
</protein>
<dbReference type="Proteomes" id="UP000254720">
    <property type="component" value="Unassembled WGS sequence"/>
</dbReference>
<reference evidence="1 2" key="1">
    <citation type="submission" date="2018-07" db="EMBL/GenBank/DDBJ databases">
        <title>Genomic Encyclopedia of Type Strains, Phase IV (KMG-IV): sequencing the most valuable type-strain genomes for metagenomic binning, comparative biology and taxonomic classification.</title>
        <authorList>
            <person name="Goeker M."/>
        </authorList>
    </citation>
    <scope>NUCLEOTIDE SEQUENCE [LARGE SCALE GENOMIC DNA]</scope>
    <source>
        <strain evidence="1 2">DSM 16500</strain>
    </source>
</reference>
<evidence type="ECO:0000313" key="1">
    <source>
        <dbReference type="EMBL" id="RDI44842.1"/>
    </source>
</evidence>
<dbReference type="SUPFAM" id="SSF53474">
    <property type="entry name" value="alpha/beta-Hydrolases"/>
    <property type="match status" value="1"/>
</dbReference>
<dbReference type="PANTHER" id="PTHR15394">
    <property type="entry name" value="SERINE HYDROLASE RBBP9"/>
    <property type="match status" value="1"/>
</dbReference>
<comment type="caution">
    <text evidence="1">The sequence shown here is derived from an EMBL/GenBank/DDBJ whole genome shotgun (WGS) entry which is preliminary data.</text>
</comment>
<dbReference type="Pfam" id="PF06821">
    <property type="entry name" value="Ser_hydrolase"/>
    <property type="match status" value="1"/>
</dbReference>